<name>D3BQ97_HETP5</name>
<sequence>MQKFNYSLVFISLIFLCKLVSSQPETIILNPNNVQYTMPCGNTTDNACPDIASALNSTSSANVILNLGNYTYTGPNNTFINLINITVTIQGNQNGYATINMANNSYFISMLDNQQSNGNVSLTLQYLNIVNGSGFHGMMGGVIYISTSFSNSILILDNVIATNNNAYYGGVVYLKTSQPSYITISNSTFRNNSANFGAVFYTDNYSQTNISNTNIIGNQAEYGIIFVTNGTISFNNVLVDSNVGGNSVLRLNSNGNVSVYNMTLTNNYVSPSTSPLTSSIVLSQQNNLQFYNSQISNNTGTPITFSSKMTLFISNTHINGNNAPVFGGAIVVFYGTLAISSSVISSNYALLAGGGVYIFDSLGLTIVNTNFSSNAVSFNGTGSALYINNIDTKVLIVDVTFSDNLNNDTVNPVYCDSSSVTMSNITSADEKLLTCVSEKERCKFSGNYDIAESSCPAKSGLGSGAIAGIIIGSIAGLLLLILVIYILKKRHHNHHKYKSYN</sequence>
<dbReference type="OMA" id="IENDYNT"/>
<evidence type="ECO:0000256" key="1">
    <source>
        <dbReference type="SAM" id="Phobius"/>
    </source>
</evidence>
<dbReference type="SUPFAM" id="SSF51126">
    <property type="entry name" value="Pectin lyase-like"/>
    <property type="match status" value="2"/>
</dbReference>
<reference evidence="4 5" key="1">
    <citation type="journal article" date="2011" name="Genome Res.">
        <title>Phylogeny-wide analysis of social amoeba genomes highlights ancient origins for complex intercellular communication.</title>
        <authorList>
            <person name="Heidel A.J."/>
            <person name="Lawal H.M."/>
            <person name="Felder M."/>
            <person name="Schilde C."/>
            <person name="Helps N.R."/>
            <person name="Tunggal B."/>
            <person name="Rivero F."/>
            <person name="John U."/>
            <person name="Schleicher M."/>
            <person name="Eichinger L."/>
            <person name="Platzer M."/>
            <person name="Noegel A.A."/>
            <person name="Schaap P."/>
            <person name="Gloeckner G."/>
        </authorList>
    </citation>
    <scope>NUCLEOTIDE SEQUENCE [LARGE SCALE GENOMIC DNA]</scope>
    <source>
        <strain evidence="5">ATCC 26659 / Pp 5 / PN500</strain>
    </source>
</reference>
<evidence type="ECO:0000256" key="2">
    <source>
        <dbReference type="SAM" id="SignalP"/>
    </source>
</evidence>
<protein>
    <recommendedName>
        <fullName evidence="3">Right handed beta helix domain-containing protein</fullName>
    </recommendedName>
</protein>
<dbReference type="InterPro" id="IPR012334">
    <property type="entry name" value="Pectin_lyas_fold"/>
</dbReference>
<accession>D3BQ97</accession>
<feature type="transmembrane region" description="Helical" evidence="1">
    <location>
        <begin position="465"/>
        <end position="487"/>
    </location>
</feature>
<keyword evidence="1" id="KW-0812">Transmembrane</keyword>
<dbReference type="InterPro" id="IPR039448">
    <property type="entry name" value="Beta_helix"/>
</dbReference>
<dbReference type="Gene3D" id="2.160.20.10">
    <property type="entry name" value="Single-stranded right-handed beta-helix, Pectin lyase-like"/>
    <property type="match status" value="1"/>
</dbReference>
<dbReference type="FunCoup" id="D3BQ97">
    <property type="interactions" value="10"/>
</dbReference>
<dbReference type="InterPro" id="IPR011050">
    <property type="entry name" value="Pectin_lyase_fold/virulence"/>
</dbReference>
<evidence type="ECO:0000259" key="3">
    <source>
        <dbReference type="Pfam" id="PF13229"/>
    </source>
</evidence>
<dbReference type="PANTHER" id="PTHR11319">
    <property type="entry name" value="G PROTEIN-COUPLED RECEPTOR-RELATED"/>
    <property type="match status" value="1"/>
</dbReference>
<dbReference type="GeneID" id="31365551"/>
<dbReference type="Pfam" id="PF13229">
    <property type="entry name" value="Beta_helix"/>
    <property type="match status" value="1"/>
</dbReference>
<feature type="signal peptide" evidence="2">
    <location>
        <begin position="1"/>
        <end position="22"/>
    </location>
</feature>
<organism evidence="4 5">
    <name type="scientific">Heterostelium pallidum (strain ATCC 26659 / Pp 5 / PN500)</name>
    <name type="common">Cellular slime mold</name>
    <name type="synonym">Polysphondylium pallidum</name>
    <dbReference type="NCBI Taxonomy" id="670386"/>
    <lineage>
        <taxon>Eukaryota</taxon>
        <taxon>Amoebozoa</taxon>
        <taxon>Evosea</taxon>
        <taxon>Eumycetozoa</taxon>
        <taxon>Dictyostelia</taxon>
        <taxon>Acytosteliales</taxon>
        <taxon>Acytosteliaceae</taxon>
        <taxon>Heterostelium</taxon>
    </lineage>
</organism>
<gene>
    <name evidence="4" type="ORF">PPL_10080</name>
</gene>
<keyword evidence="2" id="KW-0732">Signal</keyword>
<dbReference type="PANTHER" id="PTHR11319:SF35">
    <property type="entry name" value="OUTER MEMBRANE PROTEIN PMPC-RELATED"/>
    <property type="match status" value="1"/>
</dbReference>
<evidence type="ECO:0000313" key="5">
    <source>
        <dbReference type="Proteomes" id="UP000001396"/>
    </source>
</evidence>
<evidence type="ECO:0000313" key="4">
    <source>
        <dbReference type="EMBL" id="EFA76317.1"/>
    </source>
</evidence>
<feature type="domain" description="Right handed beta helix" evidence="3">
    <location>
        <begin position="250"/>
        <end position="404"/>
    </location>
</feature>
<proteinExistence type="predicted"/>
<dbReference type="RefSeq" id="XP_020428449.1">
    <property type="nucleotide sequence ID" value="XM_020580864.1"/>
</dbReference>
<dbReference type="EMBL" id="ADBJ01000047">
    <property type="protein sequence ID" value="EFA76317.1"/>
    <property type="molecule type" value="Genomic_DNA"/>
</dbReference>
<dbReference type="Proteomes" id="UP000001396">
    <property type="component" value="Unassembled WGS sequence"/>
</dbReference>
<dbReference type="AlphaFoldDB" id="D3BQ97"/>
<dbReference type="InterPro" id="IPR006626">
    <property type="entry name" value="PbH1"/>
</dbReference>
<comment type="caution">
    <text evidence="4">The sequence shown here is derived from an EMBL/GenBank/DDBJ whole genome shotgun (WGS) entry which is preliminary data.</text>
</comment>
<keyword evidence="1" id="KW-1133">Transmembrane helix</keyword>
<dbReference type="SMART" id="SM00710">
    <property type="entry name" value="PbH1"/>
    <property type="match status" value="7"/>
</dbReference>
<keyword evidence="5" id="KW-1185">Reference proteome</keyword>
<keyword evidence="1" id="KW-0472">Membrane</keyword>
<dbReference type="InParanoid" id="D3BQ97"/>
<feature type="chain" id="PRO_5003041377" description="Right handed beta helix domain-containing protein" evidence="2">
    <location>
        <begin position="23"/>
        <end position="501"/>
    </location>
</feature>